<comment type="caution">
    <text evidence="1">The sequence shown here is derived from an EMBL/GenBank/DDBJ whole genome shotgun (WGS) entry which is preliminary data.</text>
</comment>
<dbReference type="Proteomes" id="UP000633509">
    <property type="component" value="Unassembled WGS sequence"/>
</dbReference>
<gene>
    <name evidence="1" type="ORF">H4W80_003618</name>
</gene>
<accession>A0ABR9LYC8</accession>
<name>A0ABR9LYC8_9ACTN</name>
<dbReference type="EMBL" id="JADBEK010000001">
    <property type="protein sequence ID" value="MBE1585360.1"/>
    <property type="molecule type" value="Genomic_DNA"/>
</dbReference>
<reference evidence="1 2" key="1">
    <citation type="submission" date="2020-10" db="EMBL/GenBank/DDBJ databases">
        <title>Sequencing the genomes of 1000 actinobacteria strains.</title>
        <authorList>
            <person name="Klenk H.-P."/>
        </authorList>
    </citation>
    <scope>NUCLEOTIDE SEQUENCE [LARGE SCALE GENOMIC DNA]</scope>
    <source>
        <strain evidence="1 2">DSM 43173</strain>
    </source>
</reference>
<evidence type="ECO:0000313" key="2">
    <source>
        <dbReference type="Proteomes" id="UP000633509"/>
    </source>
</evidence>
<keyword evidence="2" id="KW-1185">Reference proteome</keyword>
<organism evidence="1 2">
    <name type="scientific">Nonomuraea angiospora</name>
    <dbReference type="NCBI Taxonomy" id="46172"/>
    <lineage>
        <taxon>Bacteria</taxon>
        <taxon>Bacillati</taxon>
        <taxon>Actinomycetota</taxon>
        <taxon>Actinomycetes</taxon>
        <taxon>Streptosporangiales</taxon>
        <taxon>Streptosporangiaceae</taxon>
        <taxon>Nonomuraea</taxon>
    </lineage>
</organism>
<protein>
    <submittedName>
        <fullName evidence="1">Uncharacterized protein</fullName>
    </submittedName>
</protein>
<sequence length="35" mass="3835">MTALDAADERWHTIGWGIDRVEAGSVAISAPPERR</sequence>
<evidence type="ECO:0000313" key="1">
    <source>
        <dbReference type="EMBL" id="MBE1585360.1"/>
    </source>
</evidence>
<proteinExistence type="predicted"/>